<evidence type="ECO:0000313" key="1">
    <source>
        <dbReference type="EMBL" id="EDK46816.1"/>
    </source>
</evidence>
<accession>A5E5V9</accession>
<dbReference type="EMBL" id="CH981530">
    <property type="protein sequence ID" value="EDK46816.1"/>
    <property type="molecule type" value="Genomic_DNA"/>
</dbReference>
<evidence type="ECO:0000313" key="2">
    <source>
        <dbReference type="Proteomes" id="UP000001996"/>
    </source>
</evidence>
<gene>
    <name evidence="1" type="ORF">LELG_04998</name>
</gene>
<dbReference type="HOGENOM" id="CLU_1704554_0_0_1"/>
<dbReference type="AlphaFoldDB" id="A5E5V9"/>
<keyword evidence="2" id="KW-1185">Reference proteome</keyword>
<reference evidence="1 2" key="1">
    <citation type="journal article" date="2009" name="Nature">
        <title>Evolution of pathogenicity and sexual reproduction in eight Candida genomes.</title>
        <authorList>
            <person name="Butler G."/>
            <person name="Rasmussen M.D."/>
            <person name="Lin M.F."/>
            <person name="Santos M.A."/>
            <person name="Sakthikumar S."/>
            <person name="Munro C.A."/>
            <person name="Rheinbay E."/>
            <person name="Grabherr M."/>
            <person name="Forche A."/>
            <person name="Reedy J.L."/>
            <person name="Agrafioti I."/>
            <person name="Arnaud M.B."/>
            <person name="Bates S."/>
            <person name="Brown A.J."/>
            <person name="Brunke S."/>
            <person name="Costanzo M.C."/>
            <person name="Fitzpatrick D.A."/>
            <person name="de Groot P.W."/>
            <person name="Harris D."/>
            <person name="Hoyer L.L."/>
            <person name="Hube B."/>
            <person name="Klis F.M."/>
            <person name="Kodira C."/>
            <person name="Lennard N."/>
            <person name="Logue M.E."/>
            <person name="Martin R."/>
            <person name="Neiman A.M."/>
            <person name="Nikolaou E."/>
            <person name="Quail M.A."/>
            <person name="Quinn J."/>
            <person name="Santos M.C."/>
            <person name="Schmitzberger F.F."/>
            <person name="Sherlock G."/>
            <person name="Shah P."/>
            <person name="Silverstein K.A."/>
            <person name="Skrzypek M.S."/>
            <person name="Soll D."/>
            <person name="Staggs R."/>
            <person name="Stansfield I."/>
            <person name="Stumpf M.P."/>
            <person name="Sudbery P.E."/>
            <person name="Srikantha T."/>
            <person name="Zeng Q."/>
            <person name="Berman J."/>
            <person name="Berriman M."/>
            <person name="Heitman J."/>
            <person name="Gow N.A."/>
            <person name="Lorenz M.C."/>
            <person name="Birren B.W."/>
            <person name="Kellis M."/>
            <person name="Cuomo C.A."/>
        </authorList>
    </citation>
    <scope>NUCLEOTIDE SEQUENCE [LARGE SCALE GENOMIC DNA]</scope>
    <source>
        <strain evidence="2">ATCC 11503 / BCRC 21390 / CBS 2605 / JCM 1781 / NBRC 1676 / NRRL YB-4239</strain>
    </source>
</reference>
<proteinExistence type="predicted"/>
<organism evidence="1 2">
    <name type="scientific">Lodderomyces elongisporus (strain ATCC 11503 / CBS 2605 / JCM 1781 / NBRC 1676 / NRRL YB-4239)</name>
    <name type="common">Yeast</name>
    <name type="synonym">Saccharomyces elongisporus</name>
    <dbReference type="NCBI Taxonomy" id="379508"/>
    <lineage>
        <taxon>Eukaryota</taxon>
        <taxon>Fungi</taxon>
        <taxon>Dikarya</taxon>
        <taxon>Ascomycota</taxon>
        <taxon>Saccharomycotina</taxon>
        <taxon>Pichiomycetes</taxon>
        <taxon>Debaryomycetaceae</taxon>
        <taxon>Candida/Lodderomyces clade</taxon>
        <taxon>Lodderomyces</taxon>
    </lineage>
</organism>
<dbReference type="InParanoid" id="A5E5V9"/>
<dbReference type="Proteomes" id="UP000001996">
    <property type="component" value="Unassembled WGS sequence"/>
</dbReference>
<protein>
    <submittedName>
        <fullName evidence="1">Uncharacterized protein</fullName>
    </submittedName>
</protein>
<name>A5E5V9_LODEL</name>
<dbReference type="VEuPathDB" id="FungiDB:LELG_04998"/>
<sequence length="154" mass="16365">MSPKVASSSCFSLYVVESVSAADINSSSDAAATLGFFRCCFGPNVEANDSVSTIFAVGLSVVSFSFNKDIGNLLRLRSTWYELSFLSPIASLKCVNASCAITLVLPNHLLFGSTLATGASVLCKSAALMISPLAFRTALPCLYMFKCLIFFASR</sequence>